<proteinExistence type="predicted"/>
<protein>
    <recommendedName>
        <fullName evidence="4">Retrotransposon gag domain-containing protein</fullName>
    </recommendedName>
</protein>
<sequence>MAQKQEFSSLTDSEHKVRRGSSQSYIEQQQIRMDDQDENKQIKQEMATQQITINNLTQTIEAIQVSNALCHNVLPTKTSSLITAPLWQSTSINQLLDSTPFTGSASQEVSDWIDDSSNKCDQVQLDDAQRLSVVIDLLKGNAKLWYDTYKDTIHDWVTLKNKLTTYFKLVTGTDHFQLERKLYNRRRQTNELAIDYCHNVLRLCSKVNKYMNG</sequence>
<name>A0A820Q2C6_9BILA</name>
<evidence type="ECO:0000313" key="3">
    <source>
        <dbReference type="Proteomes" id="UP000663851"/>
    </source>
</evidence>
<gene>
    <name evidence="2" type="ORF">HFQ381_LOCUS21149</name>
</gene>
<dbReference type="Proteomes" id="UP000663851">
    <property type="component" value="Unassembled WGS sequence"/>
</dbReference>
<evidence type="ECO:0008006" key="4">
    <source>
        <dbReference type="Google" id="ProtNLM"/>
    </source>
</evidence>
<evidence type="ECO:0000256" key="1">
    <source>
        <dbReference type="SAM" id="MobiDB-lite"/>
    </source>
</evidence>
<comment type="caution">
    <text evidence="2">The sequence shown here is derived from an EMBL/GenBank/DDBJ whole genome shotgun (WGS) entry which is preliminary data.</text>
</comment>
<feature type="compositionally biased region" description="Polar residues" evidence="1">
    <location>
        <begin position="20"/>
        <end position="31"/>
    </location>
</feature>
<organism evidence="2 3">
    <name type="scientific">Rotaria socialis</name>
    <dbReference type="NCBI Taxonomy" id="392032"/>
    <lineage>
        <taxon>Eukaryota</taxon>
        <taxon>Metazoa</taxon>
        <taxon>Spiralia</taxon>
        <taxon>Gnathifera</taxon>
        <taxon>Rotifera</taxon>
        <taxon>Eurotatoria</taxon>
        <taxon>Bdelloidea</taxon>
        <taxon>Philodinida</taxon>
        <taxon>Philodinidae</taxon>
        <taxon>Rotaria</taxon>
    </lineage>
</organism>
<accession>A0A820Q2C6</accession>
<feature type="region of interest" description="Disordered" evidence="1">
    <location>
        <begin position="1"/>
        <end position="36"/>
    </location>
</feature>
<reference evidence="2" key="1">
    <citation type="submission" date="2021-02" db="EMBL/GenBank/DDBJ databases">
        <authorList>
            <person name="Nowell W R."/>
        </authorList>
    </citation>
    <scope>NUCLEOTIDE SEQUENCE</scope>
</reference>
<dbReference type="AlphaFoldDB" id="A0A820Q2C6"/>
<dbReference type="EMBL" id="CAJOBO010001872">
    <property type="protein sequence ID" value="CAF4415357.1"/>
    <property type="molecule type" value="Genomic_DNA"/>
</dbReference>
<evidence type="ECO:0000313" key="2">
    <source>
        <dbReference type="EMBL" id="CAF4415357.1"/>
    </source>
</evidence>
<feature type="compositionally biased region" description="Polar residues" evidence="1">
    <location>
        <begin position="1"/>
        <end position="11"/>
    </location>
</feature>